<gene>
    <name evidence="2" type="ORF">SAMN05443244_1196</name>
</gene>
<evidence type="ECO:0000313" key="3">
    <source>
        <dbReference type="Proteomes" id="UP000182409"/>
    </source>
</evidence>
<reference evidence="2 3" key="1">
    <citation type="submission" date="2016-10" db="EMBL/GenBank/DDBJ databases">
        <authorList>
            <person name="de Groot N.N."/>
        </authorList>
    </citation>
    <scope>NUCLEOTIDE SEQUENCE [LARGE SCALE GENOMIC DNA]</scope>
    <source>
        <strain evidence="2 3">AB35.6</strain>
    </source>
</reference>
<dbReference type="PROSITE" id="PS51819">
    <property type="entry name" value="VOC"/>
    <property type="match status" value="1"/>
</dbReference>
<dbReference type="InterPro" id="IPR029068">
    <property type="entry name" value="Glyas_Bleomycin-R_OHBP_Dase"/>
</dbReference>
<dbReference type="AlphaFoldDB" id="A0A1H4KHX6"/>
<evidence type="ECO:0000313" key="2">
    <source>
        <dbReference type="EMBL" id="SEB57846.1"/>
    </source>
</evidence>
<dbReference type="GO" id="GO:0051213">
    <property type="term" value="F:dioxygenase activity"/>
    <property type="evidence" value="ECO:0007669"/>
    <property type="project" value="UniProtKB-KW"/>
</dbReference>
<dbReference type="Gene3D" id="3.10.180.10">
    <property type="entry name" value="2,3-Dihydroxybiphenyl 1,2-Dioxygenase, domain 1"/>
    <property type="match status" value="1"/>
</dbReference>
<dbReference type="InterPro" id="IPR004360">
    <property type="entry name" value="Glyas_Fos-R_dOase_dom"/>
</dbReference>
<dbReference type="Pfam" id="PF00903">
    <property type="entry name" value="Glyoxalase"/>
    <property type="match status" value="1"/>
</dbReference>
<name>A0A1H4KHX6_9BACT</name>
<dbReference type="RefSeq" id="WP_074652782.1">
    <property type="nucleotide sequence ID" value="NZ_FNSD01000001.1"/>
</dbReference>
<dbReference type="Proteomes" id="UP000182409">
    <property type="component" value="Unassembled WGS sequence"/>
</dbReference>
<dbReference type="EMBL" id="FNSD01000001">
    <property type="protein sequence ID" value="SEB57846.1"/>
    <property type="molecule type" value="Genomic_DNA"/>
</dbReference>
<sequence>MFAHLTLPTQHVEATASFLERTFGYPRKPVPANSPVAVAWFDIGQGQELHVIFVEGFACSPHEAEFGRHVALFHPQEDFHALRERVLAEGGELIEPLRATDFRRFFFQEPVNGYLFEVIELARHQELRGA</sequence>
<keyword evidence="2" id="KW-0223">Dioxygenase</keyword>
<evidence type="ECO:0000259" key="1">
    <source>
        <dbReference type="PROSITE" id="PS51819"/>
    </source>
</evidence>
<proteinExistence type="predicted"/>
<keyword evidence="2" id="KW-0560">Oxidoreductase</keyword>
<dbReference type="InterPro" id="IPR037523">
    <property type="entry name" value="VOC_core"/>
</dbReference>
<dbReference type="SUPFAM" id="SSF54593">
    <property type="entry name" value="Glyoxalase/Bleomycin resistance protein/Dihydroxybiphenyl dioxygenase"/>
    <property type="match status" value="1"/>
</dbReference>
<dbReference type="OrthoDB" id="9804944at2"/>
<organism evidence="2 3">
    <name type="scientific">Terriglobus roseus</name>
    <dbReference type="NCBI Taxonomy" id="392734"/>
    <lineage>
        <taxon>Bacteria</taxon>
        <taxon>Pseudomonadati</taxon>
        <taxon>Acidobacteriota</taxon>
        <taxon>Terriglobia</taxon>
        <taxon>Terriglobales</taxon>
        <taxon>Acidobacteriaceae</taxon>
        <taxon>Terriglobus</taxon>
    </lineage>
</organism>
<feature type="domain" description="VOC" evidence="1">
    <location>
        <begin position="1"/>
        <end position="121"/>
    </location>
</feature>
<accession>A0A1H4KHX6</accession>
<protein>
    <submittedName>
        <fullName evidence="2">Glyoxalase/Bleomycin resistance protein/Dioxygenase superfamily protein</fullName>
    </submittedName>
</protein>